<dbReference type="InterPro" id="IPR008927">
    <property type="entry name" value="6-PGluconate_DH-like_C_sf"/>
</dbReference>
<dbReference type="OrthoDB" id="247668at2"/>
<dbReference type="GO" id="GO:0008677">
    <property type="term" value="F:2-dehydropantoate 2-reductase activity"/>
    <property type="evidence" value="ECO:0007669"/>
    <property type="project" value="UniProtKB-EC"/>
</dbReference>
<dbReference type="EMBL" id="NKUC01000048">
    <property type="protein sequence ID" value="PYD55792.1"/>
    <property type="molecule type" value="Genomic_DNA"/>
</dbReference>
<accession>A0A318PJC9</accession>
<dbReference type="InterPro" id="IPR013332">
    <property type="entry name" value="KPR_N"/>
</dbReference>
<dbReference type="Pfam" id="PF02558">
    <property type="entry name" value="ApbA"/>
    <property type="match status" value="1"/>
</dbReference>
<dbReference type="PANTHER" id="PTHR21708:SF26">
    <property type="entry name" value="2-DEHYDROPANTOATE 2-REDUCTASE"/>
    <property type="match status" value="1"/>
</dbReference>
<evidence type="ECO:0000313" key="7">
    <source>
        <dbReference type="Proteomes" id="UP000248257"/>
    </source>
</evidence>
<dbReference type="GO" id="GO:0005737">
    <property type="term" value="C:cytoplasm"/>
    <property type="evidence" value="ECO:0007669"/>
    <property type="project" value="TreeGrafter"/>
</dbReference>
<sequence length="135" mass="14674">MGSRILVVGPGAVGGYFGARMASAGHDVTFLVRERRLQQLRAGGLCLISSVGNVTMTPRMVMAGGIEGPYDIILLSVKAYSLTSSMFRDLLQGAPVEAQQIIGDLVRRARVHQIPTPLLDLTDLNLRVYEQQRHA</sequence>
<dbReference type="UniPathway" id="UPA00028">
    <property type="reaction ID" value="UER00004"/>
</dbReference>
<evidence type="ECO:0000256" key="2">
    <source>
        <dbReference type="ARBA" id="ARBA00019465"/>
    </source>
</evidence>
<evidence type="ECO:0000256" key="4">
    <source>
        <dbReference type="ARBA" id="ARBA00048793"/>
    </source>
</evidence>
<name>A0A318PJC9_KOMXY</name>
<dbReference type="Gene3D" id="3.40.50.720">
    <property type="entry name" value="NAD(P)-binding Rossmann-like Domain"/>
    <property type="match status" value="1"/>
</dbReference>
<dbReference type="GO" id="GO:0015940">
    <property type="term" value="P:pantothenate biosynthetic process"/>
    <property type="evidence" value="ECO:0007669"/>
    <property type="project" value="UniProtKB-UniPathway"/>
</dbReference>
<evidence type="ECO:0000259" key="5">
    <source>
        <dbReference type="Pfam" id="PF02558"/>
    </source>
</evidence>
<keyword evidence="3" id="KW-0566">Pantothenate biosynthesis</keyword>
<comment type="caution">
    <text evidence="6">The sequence shown here is derived from an EMBL/GenBank/DDBJ whole genome shotgun (WGS) entry which is preliminary data.</text>
</comment>
<feature type="domain" description="Ketopantoate reductase N-terminal" evidence="5">
    <location>
        <begin position="5"/>
        <end position="85"/>
    </location>
</feature>
<gene>
    <name evidence="6" type="ORF">CFR75_14500</name>
</gene>
<reference evidence="6 7" key="1">
    <citation type="submission" date="2017-07" db="EMBL/GenBank/DDBJ databases">
        <title>A draft genome sequence of Komagataeibacter xylinus LMG 1515.</title>
        <authorList>
            <person name="Skraban J."/>
            <person name="Cleenwerck I."/>
            <person name="Vandamme P."/>
            <person name="Trcek J."/>
        </authorList>
    </citation>
    <scope>NUCLEOTIDE SEQUENCE [LARGE SCALE GENOMIC DNA]</scope>
    <source>
        <strain evidence="6 7">LMG 1515</strain>
    </source>
</reference>
<comment type="pathway">
    <text evidence="1">Cofactor biosynthesis; (R)-pantothenate biosynthesis; (R)-pantoate from 3-methyl-2-oxobutanoate: step 2/2.</text>
</comment>
<dbReference type="AlphaFoldDB" id="A0A318PJC9"/>
<dbReference type="Proteomes" id="UP000248257">
    <property type="component" value="Unassembled WGS sequence"/>
</dbReference>
<keyword evidence="7" id="KW-1185">Reference proteome</keyword>
<dbReference type="InterPro" id="IPR036291">
    <property type="entry name" value="NAD(P)-bd_dom_sf"/>
</dbReference>
<dbReference type="PANTHER" id="PTHR21708">
    <property type="entry name" value="PROBABLE 2-DEHYDROPANTOATE 2-REDUCTASE"/>
    <property type="match status" value="1"/>
</dbReference>
<evidence type="ECO:0000256" key="1">
    <source>
        <dbReference type="ARBA" id="ARBA00004994"/>
    </source>
</evidence>
<protein>
    <recommendedName>
        <fullName evidence="2">2-dehydropantoate 2-reductase</fullName>
    </recommendedName>
</protein>
<dbReference type="STRING" id="1220579.GCA_001571345_03074"/>
<evidence type="ECO:0000313" key="6">
    <source>
        <dbReference type="EMBL" id="PYD55792.1"/>
    </source>
</evidence>
<dbReference type="SUPFAM" id="SSF51735">
    <property type="entry name" value="NAD(P)-binding Rossmann-fold domains"/>
    <property type="match status" value="1"/>
</dbReference>
<proteinExistence type="predicted"/>
<dbReference type="RefSeq" id="WP_061276379.1">
    <property type="nucleotide sequence ID" value="NZ_CBCRXN010000074.1"/>
</dbReference>
<organism evidence="6 7">
    <name type="scientific">Komagataeibacter xylinus</name>
    <name type="common">Gluconacetobacter xylinus</name>
    <dbReference type="NCBI Taxonomy" id="28448"/>
    <lineage>
        <taxon>Bacteria</taxon>
        <taxon>Pseudomonadati</taxon>
        <taxon>Pseudomonadota</taxon>
        <taxon>Alphaproteobacteria</taxon>
        <taxon>Acetobacterales</taxon>
        <taxon>Acetobacteraceae</taxon>
        <taxon>Komagataeibacter</taxon>
    </lineage>
</organism>
<evidence type="ECO:0000256" key="3">
    <source>
        <dbReference type="ARBA" id="ARBA00022655"/>
    </source>
</evidence>
<comment type="catalytic activity">
    <reaction evidence="4">
        <text>(R)-pantoate + NADP(+) = 2-dehydropantoate + NADPH + H(+)</text>
        <dbReference type="Rhea" id="RHEA:16233"/>
        <dbReference type="ChEBI" id="CHEBI:11561"/>
        <dbReference type="ChEBI" id="CHEBI:15378"/>
        <dbReference type="ChEBI" id="CHEBI:15980"/>
        <dbReference type="ChEBI" id="CHEBI:57783"/>
        <dbReference type="ChEBI" id="CHEBI:58349"/>
        <dbReference type="EC" id="1.1.1.169"/>
    </reaction>
</comment>
<dbReference type="InterPro" id="IPR051402">
    <property type="entry name" value="KPR-Related"/>
</dbReference>
<dbReference type="SUPFAM" id="SSF48179">
    <property type="entry name" value="6-phosphogluconate dehydrogenase C-terminal domain-like"/>
    <property type="match status" value="1"/>
</dbReference>